<dbReference type="InterPro" id="IPR035901">
    <property type="entry name" value="GIY-YIG_endonuc_sf"/>
</dbReference>
<dbReference type="Pfam" id="PF01541">
    <property type="entry name" value="GIY-YIG"/>
    <property type="match status" value="1"/>
</dbReference>
<dbReference type="PROSITE" id="PS50164">
    <property type="entry name" value="GIY_YIG"/>
    <property type="match status" value="1"/>
</dbReference>
<keyword evidence="3" id="KW-0540">Nuclease</keyword>
<evidence type="ECO:0000259" key="2">
    <source>
        <dbReference type="PROSITE" id="PS50164"/>
    </source>
</evidence>
<reference evidence="3" key="1">
    <citation type="submission" date="2020-01" db="EMBL/GenBank/DDBJ databases">
        <authorList>
            <person name="Meier V. D."/>
            <person name="Meier V D."/>
        </authorList>
    </citation>
    <scope>NUCLEOTIDE SEQUENCE</scope>
    <source>
        <strain evidence="3">HLG_WM_MAG_01</strain>
    </source>
</reference>
<dbReference type="Gene3D" id="3.40.1440.10">
    <property type="entry name" value="GIY-YIG endonuclease"/>
    <property type="match status" value="1"/>
</dbReference>
<organism evidence="3">
    <name type="scientific">uncultured Sulfurovum sp</name>
    <dbReference type="NCBI Taxonomy" id="269237"/>
    <lineage>
        <taxon>Bacteria</taxon>
        <taxon>Pseudomonadati</taxon>
        <taxon>Campylobacterota</taxon>
        <taxon>Epsilonproteobacteria</taxon>
        <taxon>Campylobacterales</taxon>
        <taxon>Sulfurovaceae</taxon>
        <taxon>Sulfurovum</taxon>
        <taxon>environmental samples</taxon>
    </lineage>
</organism>
<evidence type="ECO:0000313" key="3">
    <source>
        <dbReference type="EMBL" id="CAA6803378.1"/>
    </source>
</evidence>
<name>A0A6S6SKV4_9BACT</name>
<comment type="similarity">
    <text evidence="1">Belongs to the UPF0213 family.</text>
</comment>
<dbReference type="InterPro" id="IPR050190">
    <property type="entry name" value="UPF0213_domain"/>
</dbReference>
<keyword evidence="3" id="KW-0378">Hydrolase</keyword>
<evidence type="ECO:0000256" key="1">
    <source>
        <dbReference type="ARBA" id="ARBA00007435"/>
    </source>
</evidence>
<dbReference type="GO" id="GO:0004519">
    <property type="term" value="F:endonuclease activity"/>
    <property type="evidence" value="ECO:0007669"/>
    <property type="project" value="UniProtKB-KW"/>
</dbReference>
<protein>
    <submittedName>
        <fullName evidence="3">COG2827: putative endonuclease containing a URI domain</fullName>
    </submittedName>
</protein>
<dbReference type="EMBL" id="CACVAS010000030">
    <property type="protein sequence ID" value="CAA6803378.1"/>
    <property type="molecule type" value="Genomic_DNA"/>
</dbReference>
<dbReference type="AlphaFoldDB" id="A0A6S6SKV4"/>
<accession>A0A6S6SKV4</accession>
<feature type="domain" description="GIY-YIG" evidence="2">
    <location>
        <begin position="1"/>
        <end position="75"/>
    </location>
</feature>
<proteinExistence type="inferred from homology"/>
<sequence>MAYMYILKCSDNSYYTGSTKDMQKRLWQHENGQGSNHTKRRLPVKLLYVENYERIDEAFTREKQIQGWSRKKKEALINGDIESLRSLSAP</sequence>
<dbReference type="PANTHER" id="PTHR34477">
    <property type="entry name" value="UPF0213 PROTEIN YHBQ"/>
    <property type="match status" value="1"/>
</dbReference>
<dbReference type="SUPFAM" id="SSF82771">
    <property type="entry name" value="GIY-YIG endonuclease"/>
    <property type="match status" value="1"/>
</dbReference>
<dbReference type="InterPro" id="IPR000305">
    <property type="entry name" value="GIY-YIG_endonuc"/>
</dbReference>
<dbReference type="CDD" id="cd10456">
    <property type="entry name" value="GIY-YIG_UPF0213"/>
    <property type="match status" value="1"/>
</dbReference>
<gene>
    <name evidence="3" type="ORF">HELGO_WM2787</name>
</gene>
<dbReference type="PANTHER" id="PTHR34477:SF1">
    <property type="entry name" value="UPF0213 PROTEIN YHBQ"/>
    <property type="match status" value="1"/>
</dbReference>
<keyword evidence="3" id="KW-0255">Endonuclease</keyword>